<accession>A0A1L8CKJ4</accession>
<evidence type="ECO:0000259" key="5">
    <source>
        <dbReference type="Pfam" id="PF01168"/>
    </source>
</evidence>
<dbReference type="Pfam" id="PF01168">
    <property type="entry name" value="Ala_racemase_N"/>
    <property type="match status" value="1"/>
</dbReference>
<dbReference type="PANTHER" id="PTHR10146">
    <property type="entry name" value="PROLINE SYNTHETASE CO-TRANSCRIBED BACTERIAL HOMOLOG PROTEIN"/>
    <property type="match status" value="1"/>
</dbReference>
<evidence type="ECO:0000256" key="3">
    <source>
        <dbReference type="PIRSR" id="PIRSR004848-1"/>
    </source>
</evidence>
<dbReference type="GO" id="GO:0030170">
    <property type="term" value="F:pyridoxal phosphate binding"/>
    <property type="evidence" value="ECO:0007669"/>
    <property type="project" value="UniProtKB-UniRule"/>
</dbReference>
<gene>
    <name evidence="6" type="ORF">MMIC_P0382</name>
</gene>
<comment type="function">
    <text evidence="2">Pyridoxal 5'-phosphate (PLP)-binding protein, which is involved in PLP homeostasis.</text>
</comment>
<proteinExistence type="inferred from homology"/>
<feature type="modified residue" description="N6-(pyridoxal phosphate)lysine" evidence="2 3">
    <location>
        <position position="37"/>
    </location>
</feature>
<dbReference type="AlphaFoldDB" id="A0A1L8CKJ4"/>
<dbReference type="InterPro" id="IPR011078">
    <property type="entry name" value="PyrdxlP_homeostasis"/>
</dbReference>
<name>A0A1L8CKJ4_9PROT</name>
<keyword evidence="7" id="KW-1185">Reference proteome</keyword>
<dbReference type="InterPro" id="IPR029066">
    <property type="entry name" value="PLP-binding_barrel"/>
</dbReference>
<dbReference type="PROSITE" id="PS01211">
    <property type="entry name" value="UPF0001"/>
    <property type="match status" value="1"/>
</dbReference>
<dbReference type="EMBL" id="BDFD01000002">
    <property type="protein sequence ID" value="GAV19448.1"/>
    <property type="molecule type" value="Genomic_DNA"/>
</dbReference>
<evidence type="ECO:0000256" key="1">
    <source>
        <dbReference type="ARBA" id="ARBA00022898"/>
    </source>
</evidence>
<dbReference type="Proteomes" id="UP000231632">
    <property type="component" value="Unassembled WGS sequence"/>
</dbReference>
<evidence type="ECO:0000313" key="6">
    <source>
        <dbReference type="EMBL" id="GAV19448.1"/>
    </source>
</evidence>
<comment type="similarity">
    <text evidence="2 4">Belongs to the pyridoxal phosphate-binding protein YggS/PROSC family.</text>
</comment>
<dbReference type="InterPro" id="IPR001608">
    <property type="entry name" value="Ala_racemase_N"/>
</dbReference>
<keyword evidence="1 2" id="KW-0663">Pyridoxal phosphate</keyword>
<dbReference type="NCBIfam" id="TIGR00044">
    <property type="entry name" value="YggS family pyridoxal phosphate-dependent enzyme"/>
    <property type="match status" value="1"/>
</dbReference>
<dbReference type="OrthoDB" id="5291450at2"/>
<dbReference type="CDD" id="cd00635">
    <property type="entry name" value="PLPDE_III_YBL036c_like"/>
    <property type="match status" value="1"/>
</dbReference>
<comment type="cofactor">
    <cofactor evidence="3">
        <name>pyridoxal 5'-phosphate</name>
        <dbReference type="ChEBI" id="CHEBI:597326"/>
    </cofactor>
</comment>
<comment type="caution">
    <text evidence="6">The sequence shown here is derived from an EMBL/GenBank/DDBJ whole genome shotgun (WGS) entry which is preliminary data.</text>
</comment>
<dbReference type="HAMAP" id="MF_02087">
    <property type="entry name" value="PLP_homeostasis"/>
    <property type="match status" value="1"/>
</dbReference>
<dbReference type="PIRSF" id="PIRSF004848">
    <property type="entry name" value="YBL036c_PLPDEIII"/>
    <property type="match status" value="1"/>
</dbReference>
<dbReference type="SUPFAM" id="SSF51419">
    <property type="entry name" value="PLP-binding barrel"/>
    <property type="match status" value="1"/>
</dbReference>
<dbReference type="Gene3D" id="3.20.20.10">
    <property type="entry name" value="Alanine racemase"/>
    <property type="match status" value="1"/>
</dbReference>
<dbReference type="STRING" id="1921010.MMIC_P0382"/>
<organism evidence="6 7">
    <name type="scientific">Mariprofundus micogutta</name>
    <dbReference type="NCBI Taxonomy" id="1921010"/>
    <lineage>
        <taxon>Bacteria</taxon>
        <taxon>Pseudomonadati</taxon>
        <taxon>Pseudomonadota</taxon>
        <taxon>Candidatius Mariprofundia</taxon>
        <taxon>Mariprofundales</taxon>
        <taxon>Mariprofundaceae</taxon>
        <taxon>Mariprofundus</taxon>
    </lineage>
</organism>
<evidence type="ECO:0000256" key="2">
    <source>
        <dbReference type="HAMAP-Rule" id="MF_02087"/>
    </source>
</evidence>
<feature type="domain" description="Alanine racemase N-terminal" evidence="5">
    <location>
        <begin position="14"/>
        <end position="217"/>
    </location>
</feature>
<evidence type="ECO:0000256" key="4">
    <source>
        <dbReference type="RuleBase" id="RU004514"/>
    </source>
</evidence>
<protein>
    <recommendedName>
        <fullName evidence="2">Pyridoxal phosphate homeostasis protein</fullName>
        <shortName evidence="2">PLP homeostasis protein</shortName>
    </recommendedName>
</protein>
<dbReference type="PANTHER" id="PTHR10146:SF14">
    <property type="entry name" value="PYRIDOXAL PHOSPHATE HOMEOSTASIS PROTEIN"/>
    <property type="match status" value="1"/>
</dbReference>
<reference evidence="6 7" key="1">
    <citation type="journal article" date="2017" name="Arch. Microbiol.">
        <title>Mariprofundus micogutta sp. nov., a novel iron-oxidizing zetaproteobacterium isolated from a deep-sea hydrothermal field at the Bayonnaise knoll of the Izu-Ogasawara arc, and a description of Mariprofundales ord. nov. and Zetaproteobacteria classis nov.</title>
        <authorList>
            <person name="Makita H."/>
            <person name="Tanaka E."/>
            <person name="Mitsunobu S."/>
            <person name="Miyazaki M."/>
            <person name="Nunoura T."/>
            <person name="Uematsu K."/>
            <person name="Takaki Y."/>
            <person name="Nishi S."/>
            <person name="Shimamura S."/>
            <person name="Takai K."/>
        </authorList>
    </citation>
    <scope>NUCLEOTIDE SEQUENCE [LARGE SCALE GENOMIC DNA]</scope>
    <source>
        <strain evidence="6 7">ET2</strain>
    </source>
</reference>
<evidence type="ECO:0000313" key="7">
    <source>
        <dbReference type="Proteomes" id="UP000231632"/>
    </source>
</evidence>
<sequence length="221" mass="24729">MPHPSELMSDKLQLIQRWQTIAGELQASDVKLLVVSKYAPDEAVETLMQAGQIHFAESRPQNLRDRATRWPECQWHMIGPLQKNKAKYIGRFAAMWHSCDDIDTARAVAAHVSDRTLPVLIQVNIADNPEQRGINPEILTTFAEELSQVDGLQLAGLMAMAPKDGDVRAAFRHLRNLRDQLFDGRFAILCMGMSNDYRIAVQEGSTMVRLGSTVFGTGRSV</sequence>